<dbReference type="PANTHER" id="PTHR42756:SF1">
    <property type="entry name" value="TRANSCRIPTIONAL REPRESSOR OF EMRAB OPERON"/>
    <property type="match status" value="1"/>
</dbReference>
<protein>
    <submittedName>
        <fullName evidence="5">Transcriptional regulator SlyA</fullName>
    </submittedName>
</protein>
<feature type="domain" description="HTH marR-type" evidence="4">
    <location>
        <begin position="16"/>
        <end position="150"/>
    </location>
</feature>
<gene>
    <name evidence="5" type="primary">slyA</name>
    <name evidence="5" type="ORF">MCBB_1122</name>
</gene>
<dbReference type="PRINTS" id="PR00598">
    <property type="entry name" value="HTHMARR"/>
</dbReference>
<evidence type="ECO:0000313" key="6">
    <source>
        <dbReference type="Proteomes" id="UP000094707"/>
    </source>
</evidence>
<evidence type="ECO:0000256" key="2">
    <source>
        <dbReference type="ARBA" id="ARBA00023125"/>
    </source>
</evidence>
<dbReference type="Proteomes" id="UP000094707">
    <property type="component" value="Chromosome I"/>
</dbReference>
<evidence type="ECO:0000259" key="4">
    <source>
        <dbReference type="PROSITE" id="PS50995"/>
    </source>
</evidence>
<dbReference type="SUPFAM" id="SSF46785">
    <property type="entry name" value="Winged helix' DNA-binding domain"/>
    <property type="match status" value="1"/>
</dbReference>
<organism evidence="5 6">
    <name type="scientific">Methanobacterium congolense</name>
    <dbReference type="NCBI Taxonomy" id="118062"/>
    <lineage>
        <taxon>Archaea</taxon>
        <taxon>Methanobacteriati</taxon>
        <taxon>Methanobacteriota</taxon>
        <taxon>Methanomada group</taxon>
        <taxon>Methanobacteria</taxon>
        <taxon>Methanobacteriales</taxon>
        <taxon>Methanobacteriaceae</taxon>
        <taxon>Methanobacterium</taxon>
    </lineage>
</organism>
<keyword evidence="2" id="KW-0238">DNA-binding</keyword>
<dbReference type="InterPro" id="IPR000835">
    <property type="entry name" value="HTH_MarR-typ"/>
</dbReference>
<evidence type="ECO:0000256" key="3">
    <source>
        <dbReference type="ARBA" id="ARBA00023163"/>
    </source>
</evidence>
<keyword evidence="3" id="KW-0804">Transcription</keyword>
<dbReference type="SMART" id="SM00347">
    <property type="entry name" value="HTH_MARR"/>
    <property type="match status" value="1"/>
</dbReference>
<sequence>MIMGCSMEKNELIDLDDFLIYQIYGSARLLRFKLQKLLDANEPNFTPEQAFLLYKLYMKDGQSQRQLADKILNDYPNITRLIDKLEKKGYVRREIAENDRRMFKIYMSENGRSRFKSYIPLIMDEREKLLEGVSSDEEKIVKSVLKRIEENVRKYSS</sequence>
<dbReference type="GO" id="GO:0003677">
    <property type="term" value="F:DNA binding"/>
    <property type="evidence" value="ECO:0007669"/>
    <property type="project" value="UniProtKB-KW"/>
</dbReference>
<accession>A0A1D3L2J1</accession>
<evidence type="ECO:0000256" key="1">
    <source>
        <dbReference type="ARBA" id="ARBA00023015"/>
    </source>
</evidence>
<dbReference type="PATRIC" id="fig|129848.4.peg.1130"/>
<dbReference type="AlphaFoldDB" id="A0A1D3L2J1"/>
<dbReference type="PROSITE" id="PS50995">
    <property type="entry name" value="HTH_MARR_2"/>
    <property type="match status" value="1"/>
</dbReference>
<dbReference type="PANTHER" id="PTHR42756">
    <property type="entry name" value="TRANSCRIPTIONAL REGULATOR, MARR"/>
    <property type="match status" value="1"/>
</dbReference>
<dbReference type="STRING" id="118062.MCBB_1122"/>
<keyword evidence="6" id="KW-1185">Reference proteome</keyword>
<dbReference type="Gene3D" id="1.10.10.10">
    <property type="entry name" value="Winged helix-like DNA-binding domain superfamily/Winged helix DNA-binding domain"/>
    <property type="match status" value="1"/>
</dbReference>
<keyword evidence="1" id="KW-0805">Transcription regulation</keyword>
<reference evidence="5 6" key="1">
    <citation type="submission" date="2016-08" db="EMBL/GenBank/DDBJ databases">
        <authorList>
            <person name="Seilhamer J.J."/>
        </authorList>
    </citation>
    <scope>NUCLEOTIDE SEQUENCE [LARGE SCALE GENOMIC DNA]</scope>
    <source>
        <strain evidence="5">Buetzberg</strain>
    </source>
</reference>
<evidence type="ECO:0000313" key="5">
    <source>
        <dbReference type="EMBL" id="SCG85680.1"/>
    </source>
</evidence>
<proteinExistence type="predicted"/>
<dbReference type="KEGG" id="mcub:MCBB_1122"/>
<dbReference type="EMBL" id="LT607756">
    <property type="protein sequence ID" value="SCG85680.1"/>
    <property type="molecule type" value="Genomic_DNA"/>
</dbReference>
<dbReference type="PROSITE" id="PS01117">
    <property type="entry name" value="HTH_MARR_1"/>
    <property type="match status" value="1"/>
</dbReference>
<dbReference type="Pfam" id="PF01047">
    <property type="entry name" value="MarR"/>
    <property type="match status" value="1"/>
</dbReference>
<dbReference type="InterPro" id="IPR036390">
    <property type="entry name" value="WH_DNA-bd_sf"/>
</dbReference>
<dbReference type="InterPro" id="IPR036388">
    <property type="entry name" value="WH-like_DNA-bd_sf"/>
</dbReference>
<dbReference type="InterPro" id="IPR023187">
    <property type="entry name" value="Tscrpt_reg_MarR-type_CS"/>
</dbReference>
<name>A0A1D3L2J1_9EURY</name>
<dbReference type="GO" id="GO:0003700">
    <property type="term" value="F:DNA-binding transcription factor activity"/>
    <property type="evidence" value="ECO:0007669"/>
    <property type="project" value="InterPro"/>
</dbReference>